<dbReference type="Proteomes" id="UP000828941">
    <property type="component" value="Chromosome 10"/>
</dbReference>
<reference evidence="1 2" key="1">
    <citation type="journal article" date="2022" name="DNA Res.">
        <title>Chromosomal-level genome assembly of the orchid tree Bauhinia variegata (Leguminosae; Cercidoideae) supports the allotetraploid origin hypothesis of Bauhinia.</title>
        <authorList>
            <person name="Zhong Y."/>
            <person name="Chen Y."/>
            <person name="Zheng D."/>
            <person name="Pang J."/>
            <person name="Liu Y."/>
            <person name="Luo S."/>
            <person name="Meng S."/>
            <person name="Qian L."/>
            <person name="Wei D."/>
            <person name="Dai S."/>
            <person name="Zhou R."/>
        </authorList>
    </citation>
    <scope>NUCLEOTIDE SEQUENCE [LARGE SCALE GENOMIC DNA]</scope>
    <source>
        <strain evidence="1">BV-YZ2020</strain>
    </source>
</reference>
<dbReference type="EMBL" id="CM039435">
    <property type="protein sequence ID" value="KAI4316234.1"/>
    <property type="molecule type" value="Genomic_DNA"/>
</dbReference>
<evidence type="ECO:0000313" key="1">
    <source>
        <dbReference type="EMBL" id="KAI4316234.1"/>
    </source>
</evidence>
<name>A0ACB9LYF0_BAUVA</name>
<comment type="caution">
    <text evidence="1">The sequence shown here is derived from an EMBL/GenBank/DDBJ whole genome shotgun (WGS) entry which is preliminary data.</text>
</comment>
<accession>A0ACB9LYF0</accession>
<gene>
    <name evidence="1" type="ORF">L6164_024233</name>
</gene>
<proteinExistence type="predicted"/>
<sequence>MASRKRKAETEQIKPVQQTSTSLRMTRLALKRALTNSASGSVPELPKPEKKANKGKGTEKAKRKGPEKDGEGDVQADTQNEREKGVVDNATKKTIVIEHCKQCNSFKKRADMVKERLVKEVSGIMVVVNPDKPRRGCFEIREEGGQTFISLLDMKRPFKPMKNLDMDKVIADIIEKIN</sequence>
<keyword evidence="2" id="KW-1185">Reference proteome</keyword>
<protein>
    <submittedName>
        <fullName evidence="1">Uncharacterized protein</fullName>
    </submittedName>
</protein>
<evidence type="ECO:0000313" key="2">
    <source>
        <dbReference type="Proteomes" id="UP000828941"/>
    </source>
</evidence>
<organism evidence="1 2">
    <name type="scientific">Bauhinia variegata</name>
    <name type="common">Purple orchid tree</name>
    <name type="synonym">Phanera variegata</name>
    <dbReference type="NCBI Taxonomy" id="167791"/>
    <lineage>
        <taxon>Eukaryota</taxon>
        <taxon>Viridiplantae</taxon>
        <taxon>Streptophyta</taxon>
        <taxon>Embryophyta</taxon>
        <taxon>Tracheophyta</taxon>
        <taxon>Spermatophyta</taxon>
        <taxon>Magnoliopsida</taxon>
        <taxon>eudicotyledons</taxon>
        <taxon>Gunneridae</taxon>
        <taxon>Pentapetalae</taxon>
        <taxon>rosids</taxon>
        <taxon>fabids</taxon>
        <taxon>Fabales</taxon>
        <taxon>Fabaceae</taxon>
        <taxon>Cercidoideae</taxon>
        <taxon>Cercideae</taxon>
        <taxon>Bauhiniinae</taxon>
        <taxon>Bauhinia</taxon>
    </lineage>
</organism>